<organism evidence="2 3">
    <name type="scientific">Compostimonas suwonensis</name>
    <dbReference type="NCBI Taxonomy" id="1048394"/>
    <lineage>
        <taxon>Bacteria</taxon>
        <taxon>Bacillati</taxon>
        <taxon>Actinomycetota</taxon>
        <taxon>Actinomycetes</taxon>
        <taxon>Micrococcales</taxon>
        <taxon>Microbacteriaceae</taxon>
        <taxon>Compostimonas</taxon>
    </lineage>
</organism>
<evidence type="ECO:0000313" key="2">
    <source>
        <dbReference type="EMBL" id="PJJ62426.1"/>
    </source>
</evidence>
<dbReference type="PRINTS" id="PR00038">
    <property type="entry name" value="HTHLUXR"/>
</dbReference>
<dbReference type="OrthoDB" id="5042908at2"/>
<dbReference type="InterPro" id="IPR036388">
    <property type="entry name" value="WH-like_DNA-bd_sf"/>
</dbReference>
<dbReference type="SMART" id="SM00421">
    <property type="entry name" value="HTH_LUXR"/>
    <property type="match status" value="1"/>
</dbReference>
<gene>
    <name evidence="2" type="ORF">CLV54_2230</name>
</gene>
<accession>A0A2M9BWU1</accession>
<dbReference type="Proteomes" id="UP000230161">
    <property type="component" value="Unassembled WGS sequence"/>
</dbReference>
<sequence>MEAALQRAEAAQDVALRAEFTTRAVRIAYRARQLHRLIGHEALLLELKGPVLDLVDVSRAVVAGDIGGAITVLRLAATHTDNSVWVAAVAGDVLIAAITLGLWRDAAEVLGLIRALVSQAGSDAASDPELAEIVRRVEFDALGAAALIEHHTAPTSPTAPAALEALARALERPRIRHLLSHEHGFALLAFGSVLNGRRDLGGSAVALARAARLIDADREMLLQWARAELALVRVRQARWEDARRLADELDHDAGTEESPAARRSVAAAVRAVLAALDGRFAHAERFSIRALDGTGDRGAVITSVLLTHARIASAIGRNDWAALLYALDDLEQQNHRHIFDQHEWHALRAMALWHLDRLTEYRALYASWNTIPGADGHAYRWAHAAIIARIDGDTVTALDCTREAVDALTDDYDPLGRTWVRILAGTHVSLLGDPVRGLSHYEDARTELIALGANGFAALCTNIIRTTSNELARRRQDDPLAALTTQQRDIAGLVAAGYTSTEIGELLHLSRKTIDFHVANILVRLGIRTRREISRVIKPAAPTGPEGSLVSNGPNSS</sequence>
<dbReference type="InterPro" id="IPR000792">
    <property type="entry name" value="Tscrpt_reg_LuxR_C"/>
</dbReference>
<dbReference type="AlphaFoldDB" id="A0A2M9BWU1"/>
<protein>
    <submittedName>
        <fullName evidence="2">Regulatory LuxR family protein</fullName>
    </submittedName>
</protein>
<evidence type="ECO:0000313" key="3">
    <source>
        <dbReference type="Proteomes" id="UP000230161"/>
    </source>
</evidence>
<dbReference type="RefSeq" id="WP_157802930.1">
    <property type="nucleotide sequence ID" value="NZ_PGFB01000003.1"/>
</dbReference>
<dbReference type="PROSITE" id="PS00622">
    <property type="entry name" value="HTH_LUXR_1"/>
    <property type="match status" value="1"/>
</dbReference>
<dbReference type="GO" id="GO:0006355">
    <property type="term" value="P:regulation of DNA-templated transcription"/>
    <property type="evidence" value="ECO:0007669"/>
    <property type="project" value="InterPro"/>
</dbReference>
<dbReference type="Gene3D" id="1.10.10.10">
    <property type="entry name" value="Winged helix-like DNA-binding domain superfamily/Winged helix DNA-binding domain"/>
    <property type="match status" value="1"/>
</dbReference>
<dbReference type="Pfam" id="PF00196">
    <property type="entry name" value="GerE"/>
    <property type="match status" value="1"/>
</dbReference>
<comment type="caution">
    <text evidence="2">The sequence shown here is derived from an EMBL/GenBank/DDBJ whole genome shotgun (WGS) entry which is preliminary data.</text>
</comment>
<feature type="domain" description="HTH luxR-type" evidence="1">
    <location>
        <begin position="476"/>
        <end position="541"/>
    </location>
</feature>
<proteinExistence type="predicted"/>
<dbReference type="PROSITE" id="PS50043">
    <property type="entry name" value="HTH_LUXR_2"/>
    <property type="match status" value="1"/>
</dbReference>
<dbReference type="CDD" id="cd06170">
    <property type="entry name" value="LuxR_C_like"/>
    <property type="match status" value="1"/>
</dbReference>
<keyword evidence="3" id="KW-1185">Reference proteome</keyword>
<reference evidence="2 3" key="1">
    <citation type="submission" date="2017-11" db="EMBL/GenBank/DDBJ databases">
        <title>Genomic Encyclopedia of Archaeal and Bacterial Type Strains, Phase II (KMG-II): From Individual Species to Whole Genera.</title>
        <authorList>
            <person name="Goeker M."/>
        </authorList>
    </citation>
    <scope>NUCLEOTIDE SEQUENCE [LARGE SCALE GENOMIC DNA]</scope>
    <source>
        <strain evidence="2 3">DSM 25625</strain>
    </source>
</reference>
<evidence type="ECO:0000259" key="1">
    <source>
        <dbReference type="PROSITE" id="PS50043"/>
    </source>
</evidence>
<dbReference type="SUPFAM" id="SSF46894">
    <property type="entry name" value="C-terminal effector domain of the bipartite response regulators"/>
    <property type="match status" value="1"/>
</dbReference>
<dbReference type="GO" id="GO:0003677">
    <property type="term" value="F:DNA binding"/>
    <property type="evidence" value="ECO:0007669"/>
    <property type="project" value="InterPro"/>
</dbReference>
<name>A0A2M9BWU1_9MICO</name>
<dbReference type="InterPro" id="IPR016032">
    <property type="entry name" value="Sig_transdc_resp-reg_C-effctor"/>
</dbReference>
<dbReference type="EMBL" id="PGFB01000003">
    <property type="protein sequence ID" value="PJJ62426.1"/>
    <property type="molecule type" value="Genomic_DNA"/>
</dbReference>